<proteinExistence type="predicted"/>
<reference evidence="1 2" key="1">
    <citation type="journal article" date="2022" name="Genome Biol. Evol.">
        <title>The Spruce Budworm Genome: Reconstructing the Evolutionary History of Antifreeze Proteins.</title>
        <authorList>
            <person name="Beliveau C."/>
            <person name="Gagne P."/>
            <person name="Picq S."/>
            <person name="Vernygora O."/>
            <person name="Keeling C.I."/>
            <person name="Pinkney K."/>
            <person name="Doucet D."/>
            <person name="Wen F."/>
            <person name="Johnston J.S."/>
            <person name="Maaroufi H."/>
            <person name="Boyle B."/>
            <person name="Laroche J."/>
            <person name="Dewar K."/>
            <person name="Juretic N."/>
            <person name="Blackburn G."/>
            <person name="Nisole A."/>
            <person name="Brunet B."/>
            <person name="Brandao M."/>
            <person name="Lumley L."/>
            <person name="Duan J."/>
            <person name="Quan G."/>
            <person name="Lucarotti C.J."/>
            <person name="Roe A.D."/>
            <person name="Sperling F.A.H."/>
            <person name="Levesque R.C."/>
            <person name="Cusson M."/>
        </authorList>
    </citation>
    <scope>NUCLEOTIDE SEQUENCE [LARGE SCALE GENOMIC DNA]</scope>
    <source>
        <tissue evidence="1">Whole insects</tissue>
    </source>
</reference>
<evidence type="ECO:0000313" key="1">
    <source>
        <dbReference type="EMBL" id="KAI8437916.1"/>
    </source>
</evidence>
<protein>
    <submittedName>
        <fullName evidence="1">Uncharacterized protein</fullName>
    </submittedName>
</protein>
<sequence>MARRRRESGASAAGGTRAHMPRSQPVVCRASSRSAPPRRAARDKCHGNGPDNLKHTLHL</sequence>
<comment type="caution">
    <text evidence="1">The sequence shown here is derived from an EMBL/GenBank/DDBJ whole genome shotgun (WGS) entry which is preliminary data.</text>
</comment>
<keyword evidence="2" id="KW-1185">Reference proteome</keyword>
<accession>A0ACC0KP33</accession>
<dbReference type="EMBL" id="CM046118">
    <property type="protein sequence ID" value="KAI8437916.1"/>
    <property type="molecule type" value="Genomic_DNA"/>
</dbReference>
<dbReference type="Proteomes" id="UP001064048">
    <property type="component" value="Chromosome 18"/>
</dbReference>
<evidence type="ECO:0000313" key="2">
    <source>
        <dbReference type="Proteomes" id="UP001064048"/>
    </source>
</evidence>
<gene>
    <name evidence="1" type="ORF">MSG28_010596</name>
</gene>
<organism evidence="1 2">
    <name type="scientific">Choristoneura fumiferana</name>
    <name type="common">Spruce budworm moth</name>
    <name type="synonym">Archips fumiferana</name>
    <dbReference type="NCBI Taxonomy" id="7141"/>
    <lineage>
        <taxon>Eukaryota</taxon>
        <taxon>Metazoa</taxon>
        <taxon>Ecdysozoa</taxon>
        <taxon>Arthropoda</taxon>
        <taxon>Hexapoda</taxon>
        <taxon>Insecta</taxon>
        <taxon>Pterygota</taxon>
        <taxon>Neoptera</taxon>
        <taxon>Endopterygota</taxon>
        <taxon>Lepidoptera</taxon>
        <taxon>Glossata</taxon>
        <taxon>Ditrysia</taxon>
        <taxon>Tortricoidea</taxon>
        <taxon>Tortricidae</taxon>
        <taxon>Tortricinae</taxon>
        <taxon>Choristoneura</taxon>
    </lineage>
</organism>
<name>A0ACC0KP33_CHOFU</name>